<gene>
    <name evidence="2" type="ORF">PCOR1329_LOCUS14864</name>
</gene>
<organism evidence="2 3">
    <name type="scientific">Prorocentrum cordatum</name>
    <dbReference type="NCBI Taxonomy" id="2364126"/>
    <lineage>
        <taxon>Eukaryota</taxon>
        <taxon>Sar</taxon>
        <taxon>Alveolata</taxon>
        <taxon>Dinophyceae</taxon>
        <taxon>Prorocentrales</taxon>
        <taxon>Prorocentraceae</taxon>
        <taxon>Prorocentrum</taxon>
    </lineage>
</organism>
<feature type="compositionally biased region" description="Low complexity" evidence="1">
    <location>
        <begin position="125"/>
        <end position="155"/>
    </location>
</feature>
<evidence type="ECO:0000313" key="3">
    <source>
        <dbReference type="Proteomes" id="UP001189429"/>
    </source>
</evidence>
<dbReference type="Proteomes" id="UP001189429">
    <property type="component" value="Unassembled WGS sequence"/>
</dbReference>
<reference evidence="2" key="1">
    <citation type="submission" date="2023-10" db="EMBL/GenBank/DDBJ databases">
        <authorList>
            <person name="Chen Y."/>
            <person name="Shah S."/>
            <person name="Dougan E. K."/>
            <person name="Thang M."/>
            <person name="Chan C."/>
        </authorList>
    </citation>
    <scope>NUCLEOTIDE SEQUENCE [LARGE SCALE GENOMIC DNA]</scope>
</reference>
<sequence>MDAPIAPNLSELLEAVLPEDAPSGHEAWQKVKHDRQHTSQALCFFKFGPQRFHFQATLAACLTEEALLRVTRACYVKFSEGEPKERVKEFRDQIYARIRGIKTGCGLGGAAASLPPYKRPRTGTASGLPAAEGAGAAASDAAPPAGLPPGEASRPAPGPGGAGGPPAGAAAPEEDAPAGHEAWGRCHHEPSRGRVRLYLRSLRLPGGEERGCITYIPQAGRQSAEVREGATCKLGTVVVRANFIAHQ</sequence>
<keyword evidence="3" id="KW-1185">Reference proteome</keyword>
<evidence type="ECO:0000256" key="1">
    <source>
        <dbReference type="SAM" id="MobiDB-lite"/>
    </source>
</evidence>
<comment type="caution">
    <text evidence="2">The sequence shown here is derived from an EMBL/GenBank/DDBJ whole genome shotgun (WGS) entry which is preliminary data.</text>
</comment>
<protein>
    <submittedName>
        <fullName evidence="2">Uncharacterized protein</fullName>
    </submittedName>
</protein>
<accession>A0ABN9QTT6</accession>
<name>A0ABN9QTT6_9DINO</name>
<feature type="region of interest" description="Disordered" evidence="1">
    <location>
        <begin position="113"/>
        <end position="187"/>
    </location>
</feature>
<proteinExistence type="predicted"/>
<evidence type="ECO:0000313" key="2">
    <source>
        <dbReference type="EMBL" id="CAK0809659.1"/>
    </source>
</evidence>
<dbReference type="EMBL" id="CAUYUJ010004459">
    <property type="protein sequence ID" value="CAK0809659.1"/>
    <property type="molecule type" value="Genomic_DNA"/>
</dbReference>